<dbReference type="PANTHER" id="PTHR31934">
    <property type="entry name" value="ALPHA/BETA-HYDROLASES SUPERFAMILY PROTEIN"/>
    <property type="match status" value="1"/>
</dbReference>
<evidence type="ECO:0000313" key="5">
    <source>
        <dbReference type="Proteomes" id="UP001281410"/>
    </source>
</evidence>
<protein>
    <recommendedName>
        <fullName evidence="3">Transcription factor Iwr1 domain-containing protein</fullName>
    </recommendedName>
</protein>
<gene>
    <name evidence="4" type="ORF">Dsin_012951</name>
</gene>
<reference evidence="4" key="1">
    <citation type="journal article" date="2023" name="Plant J.">
        <title>Genome sequences and population genomics provide insights into the demographic history, inbreeding, and mutation load of two 'living fossil' tree species of Dipteronia.</title>
        <authorList>
            <person name="Feng Y."/>
            <person name="Comes H.P."/>
            <person name="Chen J."/>
            <person name="Zhu S."/>
            <person name="Lu R."/>
            <person name="Zhang X."/>
            <person name="Li P."/>
            <person name="Qiu J."/>
            <person name="Olsen K.M."/>
            <person name="Qiu Y."/>
        </authorList>
    </citation>
    <scope>NUCLEOTIDE SEQUENCE</scope>
    <source>
        <strain evidence="4">NBL</strain>
    </source>
</reference>
<feature type="region of interest" description="Disordered" evidence="2">
    <location>
        <begin position="238"/>
        <end position="377"/>
    </location>
</feature>
<keyword evidence="5" id="KW-1185">Reference proteome</keyword>
<dbReference type="AlphaFoldDB" id="A0AAE0AJ04"/>
<accession>A0AAE0AJ04</accession>
<comment type="similarity">
    <text evidence="1">Belongs to the IWR1/SLC7A6OS family.</text>
</comment>
<feature type="domain" description="Transcription factor Iwr1" evidence="3">
    <location>
        <begin position="224"/>
        <end position="285"/>
    </location>
</feature>
<comment type="caution">
    <text evidence="4">The sequence shown here is derived from an EMBL/GenBank/DDBJ whole genome shotgun (WGS) entry which is preliminary data.</text>
</comment>
<evidence type="ECO:0000259" key="3">
    <source>
        <dbReference type="Pfam" id="PF08574"/>
    </source>
</evidence>
<feature type="compositionally biased region" description="Acidic residues" evidence="2">
    <location>
        <begin position="282"/>
        <end position="302"/>
    </location>
</feature>
<evidence type="ECO:0000256" key="2">
    <source>
        <dbReference type="SAM" id="MobiDB-lite"/>
    </source>
</evidence>
<evidence type="ECO:0000313" key="4">
    <source>
        <dbReference type="EMBL" id="KAK3218981.1"/>
    </source>
</evidence>
<feature type="compositionally biased region" description="Acidic residues" evidence="2">
    <location>
        <begin position="351"/>
        <end position="368"/>
    </location>
</feature>
<dbReference type="Proteomes" id="UP001281410">
    <property type="component" value="Unassembled WGS sequence"/>
</dbReference>
<dbReference type="Pfam" id="PF08574">
    <property type="entry name" value="Iwr1"/>
    <property type="match status" value="1"/>
</dbReference>
<dbReference type="EMBL" id="JANJYJ010000004">
    <property type="protein sequence ID" value="KAK3218981.1"/>
    <property type="molecule type" value="Genomic_DNA"/>
</dbReference>
<sequence>MATTGESSSAVSVPTNDKPVVVRVKRKITQSPLDAFWLEINERPLKRPLVDFEKLSISELSGKDEFKAKKVFVQHVETLTTSEATIGIVQSFVPTSADALDGKTKSEERRRAFKKENRHDQHISKAKQKQEELAKNARFEQIWRSRKGNKEEMLDKELRAMCHFYDVVRVDAEERSNEVRKQDRDISLEDQSLLSSYLPLLREFLPSHAAEIEADIHAKMSEKDDYVYDYYTVNDDMKVDDDDGSNPFPLVQVDDEDYYDGPDESEYDSEDSNAENNPQNDYPDEMSGEEEEEEAENEEEDGVESKASNESEDSSEGGRVDVSRDPDLLHDDDLYYDDFNVKGEDFNVKDDDFDYYDDNDEDSDNGGDGEDRRWSYR</sequence>
<dbReference type="PANTHER" id="PTHR31934:SF2">
    <property type="entry name" value="RNA-DIRECTED DNA METHYLATION 4"/>
    <property type="match status" value="1"/>
</dbReference>
<proteinExistence type="inferred from homology"/>
<feature type="compositionally biased region" description="Acidic residues" evidence="2">
    <location>
        <begin position="253"/>
        <end position="273"/>
    </location>
</feature>
<feature type="compositionally biased region" description="Basic and acidic residues" evidence="2">
    <location>
        <begin position="316"/>
        <end position="350"/>
    </location>
</feature>
<evidence type="ECO:0000256" key="1">
    <source>
        <dbReference type="ARBA" id="ARBA00010218"/>
    </source>
</evidence>
<organism evidence="4 5">
    <name type="scientific">Dipteronia sinensis</name>
    <dbReference type="NCBI Taxonomy" id="43782"/>
    <lineage>
        <taxon>Eukaryota</taxon>
        <taxon>Viridiplantae</taxon>
        <taxon>Streptophyta</taxon>
        <taxon>Embryophyta</taxon>
        <taxon>Tracheophyta</taxon>
        <taxon>Spermatophyta</taxon>
        <taxon>Magnoliopsida</taxon>
        <taxon>eudicotyledons</taxon>
        <taxon>Gunneridae</taxon>
        <taxon>Pentapetalae</taxon>
        <taxon>rosids</taxon>
        <taxon>malvids</taxon>
        <taxon>Sapindales</taxon>
        <taxon>Sapindaceae</taxon>
        <taxon>Hippocastanoideae</taxon>
        <taxon>Acereae</taxon>
        <taxon>Dipteronia</taxon>
    </lineage>
</organism>
<dbReference type="InterPro" id="IPR013883">
    <property type="entry name" value="TF_Iwr1_dom"/>
</dbReference>
<name>A0AAE0AJ04_9ROSI</name>